<protein>
    <submittedName>
        <fullName evidence="12">Zinc metalloprotease</fullName>
    </submittedName>
</protein>
<keyword evidence="2" id="KW-0645">Protease</keyword>
<dbReference type="PANTHER" id="PTHR47466">
    <property type="match status" value="1"/>
</dbReference>
<dbReference type="SUPFAM" id="SSF55486">
    <property type="entry name" value="Metalloproteases ('zincins'), catalytic domain"/>
    <property type="match status" value="1"/>
</dbReference>
<comment type="caution">
    <text evidence="12">The sequence shown here is derived from an EMBL/GenBank/DDBJ whole genome shotgun (WGS) entry which is preliminary data.</text>
</comment>
<dbReference type="RefSeq" id="WP_311673477.1">
    <property type="nucleotide sequence ID" value="NZ_JAVREQ010000010.1"/>
</dbReference>
<comment type="similarity">
    <text evidence="1">Belongs to the peptidase M43B family.</text>
</comment>
<feature type="signal peptide" evidence="10">
    <location>
        <begin position="1"/>
        <end position="32"/>
    </location>
</feature>
<dbReference type="CDD" id="cd04275">
    <property type="entry name" value="ZnMc_pappalysin_like"/>
    <property type="match status" value="1"/>
</dbReference>
<dbReference type="Proteomes" id="UP001183414">
    <property type="component" value="Unassembled WGS sequence"/>
</dbReference>
<evidence type="ECO:0000256" key="10">
    <source>
        <dbReference type="SAM" id="SignalP"/>
    </source>
</evidence>
<feature type="region of interest" description="Disordered" evidence="9">
    <location>
        <begin position="49"/>
        <end position="97"/>
    </location>
</feature>
<evidence type="ECO:0000259" key="11">
    <source>
        <dbReference type="Pfam" id="PF05572"/>
    </source>
</evidence>
<name>A0ABU2NUM0_9ACTN</name>
<reference evidence="13" key="1">
    <citation type="submission" date="2023-07" db="EMBL/GenBank/DDBJ databases">
        <title>30 novel species of actinomycetes from the DSMZ collection.</title>
        <authorList>
            <person name="Nouioui I."/>
        </authorList>
    </citation>
    <scope>NUCLEOTIDE SEQUENCE [LARGE SCALE GENOMIC DNA]</scope>
    <source>
        <strain evidence="13">DSM 42041</strain>
    </source>
</reference>
<evidence type="ECO:0000256" key="3">
    <source>
        <dbReference type="ARBA" id="ARBA00022723"/>
    </source>
</evidence>
<gene>
    <name evidence="12" type="ORF">RM572_12985</name>
</gene>
<dbReference type="InterPro" id="IPR024079">
    <property type="entry name" value="MetalloPept_cat_dom_sf"/>
</dbReference>
<dbReference type="EMBL" id="JAVREQ010000010">
    <property type="protein sequence ID" value="MDT0379682.1"/>
    <property type="molecule type" value="Genomic_DNA"/>
</dbReference>
<keyword evidence="13" id="KW-1185">Reference proteome</keyword>
<evidence type="ECO:0000256" key="5">
    <source>
        <dbReference type="ARBA" id="ARBA00022801"/>
    </source>
</evidence>
<evidence type="ECO:0000256" key="6">
    <source>
        <dbReference type="ARBA" id="ARBA00022833"/>
    </source>
</evidence>
<dbReference type="Gene3D" id="3.40.390.10">
    <property type="entry name" value="Collagenase (Catalytic Domain)"/>
    <property type="match status" value="1"/>
</dbReference>
<dbReference type="Pfam" id="PF05572">
    <property type="entry name" value="Peptidase_M43"/>
    <property type="match status" value="1"/>
</dbReference>
<evidence type="ECO:0000256" key="4">
    <source>
        <dbReference type="ARBA" id="ARBA00022729"/>
    </source>
</evidence>
<feature type="domain" description="Peptidase M43 pregnancy-associated plasma-A" evidence="11">
    <location>
        <begin position="232"/>
        <end position="349"/>
    </location>
</feature>
<keyword evidence="8" id="KW-1015">Disulfide bond</keyword>
<keyword evidence="3" id="KW-0479">Metal-binding</keyword>
<keyword evidence="7 12" id="KW-0482">Metalloprotease</keyword>
<evidence type="ECO:0000313" key="12">
    <source>
        <dbReference type="EMBL" id="MDT0379682.1"/>
    </source>
</evidence>
<feature type="chain" id="PRO_5046865099" evidence="10">
    <location>
        <begin position="33"/>
        <end position="355"/>
    </location>
</feature>
<dbReference type="GO" id="GO:0008237">
    <property type="term" value="F:metallopeptidase activity"/>
    <property type="evidence" value="ECO:0007669"/>
    <property type="project" value="UniProtKB-KW"/>
</dbReference>
<keyword evidence="6" id="KW-0862">Zinc</keyword>
<evidence type="ECO:0000256" key="8">
    <source>
        <dbReference type="ARBA" id="ARBA00023157"/>
    </source>
</evidence>
<evidence type="ECO:0000256" key="7">
    <source>
        <dbReference type="ARBA" id="ARBA00023049"/>
    </source>
</evidence>
<proteinExistence type="inferred from homology"/>
<evidence type="ECO:0000313" key="13">
    <source>
        <dbReference type="Proteomes" id="UP001183414"/>
    </source>
</evidence>
<evidence type="ECO:0000256" key="2">
    <source>
        <dbReference type="ARBA" id="ARBA00022670"/>
    </source>
</evidence>
<sequence>MRRFRRISPSARNRLIGIAAVAGTLALVPVSAPTGAAADAARSTTAASVDAECRTAEGHGNSEPSHAEGHGNAPAAARVARPHGHDHAAHEPNAVSAKKAAAMERALDKKLDRMRADGLLAQKKGKNGQLAPVTIPVYFHVVHDGATGKLTAGDIGAQMDVLNDAFGGVGSGNTASPYSFELVDTTYTDNANWYNGLQPDSAAEANMKSSLRQGGANALNFYTANLGGGLLGWATFPTSYQSEPEMDGVVVLDASLPGGSATNYDEGDTGTHEVGHWMGLYHTFQGGCGGQGDYVSDTAAEASPAFECPTGRDTCSGGGADPIHNFMDYTYDSCMTLFTQGQVDRMNEFWTAYRA</sequence>
<keyword evidence="4 10" id="KW-0732">Signal</keyword>
<organism evidence="12 13">
    <name type="scientific">Streptomyces hazeniae</name>
    <dbReference type="NCBI Taxonomy" id="3075538"/>
    <lineage>
        <taxon>Bacteria</taxon>
        <taxon>Bacillati</taxon>
        <taxon>Actinomycetota</taxon>
        <taxon>Actinomycetes</taxon>
        <taxon>Kitasatosporales</taxon>
        <taxon>Streptomycetaceae</taxon>
        <taxon>Streptomyces</taxon>
    </lineage>
</organism>
<keyword evidence="5" id="KW-0378">Hydrolase</keyword>
<evidence type="ECO:0000256" key="1">
    <source>
        <dbReference type="ARBA" id="ARBA00008721"/>
    </source>
</evidence>
<accession>A0ABU2NUM0</accession>
<dbReference type="InterPro" id="IPR008754">
    <property type="entry name" value="Peptidase_M43"/>
</dbReference>
<evidence type="ECO:0000256" key="9">
    <source>
        <dbReference type="SAM" id="MobiDB-lite"/>
    </source>
</evidence>
<dbReference type="PANTHER" id="PTHR47466:SF1">
    <property type="entry name" value="METALLOPROTEASE MEP1 (AFU_ORTHOLOGUE AFUA_1G07730)-RELATED"/>
    <property type="match status" value="1"/>
</dbReference>